<dbReference type="InterPro" id="IPR003488">
    <property type="entry name" value="DprA"/>
</dbReference>
<feature type="domain" description="DprA winged helix" evidence="4">
    <location>
        <begin position="317"/>
        <end position="374"/>
    </location>
</feature>
<dbReference type="AlphaFoldDB" id="A0A285TY16"/>
<evidence type="ECO:0000256" key="1">
    <source>
        <dbReference type="ARBA" id="ARBA00006525"/>
    </source>
</evidence>
<feature type="domain" description="Smf/DprA SLOG" evidence="3">
    <location>
        <begin position="89"/>
        <end position="293"/>
    </location>
</feature>
<evidence type="ECO:0000313" key="6">
    <source>
        <dbReference type="Proteomes" id="UP000219331"/>
    </source>
</evidence>
<dbReference type="PANTHER" id="PTHR43022:SF1">
    <property type="entry name" value="PROTEIN SMF"/>
    <property type="match status" value="1"/>
</dbReference>
<dbReference type="STRING" id="538381.GCA_001696535_00672"/>
<keyword evidence="6" id="KW-1185">Reference proteome</keyword>
<dbReference type="Gene3D" id="3.40.50.450">
    <property type="match status" value="1"/>
</dbReference>
<sequence length="382" mass="40420">MSSGATGRGRALSDRQRLAWLRLIRSENVGPVTFRELINHTGSAEAALAALPELSRRGGKRTIRIASQDDAEREIEALARIGGHLRALGEYGYPPLLRHVDGAPPLISVLGSDDRLADSAAIAMVGARNASLAGQKIATEIAGDLSARGYTVVSGLARGIDAAAHRAALAGGTVAVLAGGVDIIYPPENRELYHEIADRGGAIVSEMPFGWKPRARDFPRRNRLISGMSLATVLIEAARGSGSLHTARFAAEQNREVFVVPGSPLDPRSEGGNRLIRDGATLVTSGADVLESLGPRRIAEEAPGLDIEEPGAGGGPVRPPEVDDSDRGRVLSALGAAPVEVDELIRYTGLPARIVHVILLELELAGRLERHRGQRISLIDGR</sequence>
<dbReference type="GO" id="GO:0009294">
    <property type="term" value="P:DNA-mediated transformation"/>
    <property type="evidence" value="ECO:0007669"/>
    <property type="project" value="InterPro"/>
</dbReference>
<dbReference type="Proteomes" id="UP000219331">
    <property type="component" value="Unassembled WGS sequence"/>
</dbReference>
<accession>A0A285TY16</accession>
<evidence type="ECO:0000259" key="3">
    <source>
        <dbReference type="Pfam" id="PF02481"/>
    </source>
</evidence>
<proteinExistence type="inferred from homology"/>
<organism evidence="5 6">
    <name type="scientific">Stappia indica</name>
    <dbReference type="NCBI Taxonomy" id="538381"/>
    <lineage>
        <taxon>Bacteria</taxon>
        <taxon>Pseudomonadati</taxon>
        <taxon>Pseudomonadota</taxon>
        <taxon>Alphaproteobacteria</taxon>
        <taxon>Hyphomicrobiales</taxon>
        <taxon>Stappiaceae</taxon>
        <taxon>Stappia</taxon>
    </lineage>
</organism>
<feature type="region of interest" description="Disordered" evidence="2">
    <location>
        <begin position="301"/>
        <end position="326"/>
    </location>
</feature>
<dbReference type="Pfam" id="PF02481">
    <property type="entry name" value="DNA_processg_A"/>
    <property type="match status" value="1"/>
</dbReference>
<dbReference type="InterPro" id="IPR041614">
    <property type="entry name" value="DprA_WH"/>
</dbReference>
<dbReference type="NCBIfam" id="TIGR00732">
    <property type="entry name" value="dprA"/>
    <property type="match status" value="1"/>
</dbReference>
<dbReference type="RefSeq" id="WP_097176695.1">
    <property type="nucleotide sequence ID" value="NZ_OBML01000018.1"/>
</dbReference>
<reference evidence="5 6" key="1">
    <citation type="submission" date="2017-08" db="EMBL/GenBank/DDBJ databases">
        <authorList>
            <person name="de Groot N.N."/>
        </authorList>
    </citation>
    <scope>NUCLEOTIDE SEQUENCE [LARGE SCALE GENOMIC DNA]</scope>
    <source>
        <strain evidence="5 6">USBA 352</strain>
    </source>
</reference>
<name>A0A285TY16_9HYPH</name>
<evidence type="ECO:0000259" key="4">
    <source>
        <dbReference type="Pfam" id="PF17782"/>
    </source>
</evidence>
<dbReference type="InterPro" id="IPR057666">
    <property type="entry name" value="DrpA_SLOG"/>
</dbReference>
<evidence type="ECO:0000313" key="5">
    <source>
        <dbReference type="EMBL" id="SOC27501.1"/>
    </source>
</evidence>
<dbReference type="EMBL" id="OBML01000018">
    <property type="protein sequence ID" value="SOC27501.1"/>
    <property type="molecule type" value="Genomic_DNA"/>
</dbReference>
<protein>
    <submittedName>
        <fullName evidence="5">DNA processing protein</fullName>
    </submittedName>
</protein>
<dbReference type="Pfam" id="PF17782">
    <property type="entry name" value="WHD_DprA"/>
    <property type="match status" value="1"/>
</dbReference>
<dbReference type="PANTHER" id="PTHR43022">
    <property type="entry name" value="PROTEIN SMF"/>
    <property type="match status" value="1"/>
</dbReference>
<dbReference type="OrthoDB" id="9785707at2"/>
<gene>
    <name evidence="5" type="ORF">SAMN05421512_11848</name>
</gene>
<dbReference type="SUPFAM" id="SSF102405">
    <property type="entry name" value="MCP/YpsA-like"/>
    <property type="match status" value="1"/>
</dbReference>
<comment type="similarity">
    <text evidence="1">Belongs to the DprA/Smf family.</text>
</comment>
<dbReference type="Gene3D" id="1.10.10.10">
    <property type="entry name" value="Winged helix-like DNA-binding domain superfamily/Winged helix DNA-binding domain"/>
    <property type="match status" value="1"/>
</dbReference>
<evidence type="ECO:0000256" key="2">
    <source>
        <dbReference type="SAM" id="MobiDB-lite"/>
    </source>
</evidence>
<dbReference type="Pfam" id="PF21102">
    <property type="entry name" value="DprA_N"/>
    <property type="match status" value="1"/>
</dbReference>
<dbReference type="InterPro" id="IPR036388">
    <property type="entry name" value="WH-like_DNA-bd_sf"/>
</dbReference>